<dbReference type="Pfam" id="PF20431">
    <property type="entry name" value="E_motif"/>
    <property type="match status" value="1"/>
</dbReference>
<dbReference type="NCBIfam" id="TIGR00756">
    <property type="entry name" value="PPR"/>
    <property type="match status" value="5"/>
</dbReference>
<dbReference type="Pfam" id="PF13812">
    <property type="entry name" value="PPR_3"/>
    <property type="match status" value="1"/>
</dbReference>
<feature type="repeat" description="PPR" evidence="2">
    <location>
        <begin position="355"/>
        <end position="390"/>
    </location>
</feature>
<dbReference type="RefSeq" id="XP_029120555.1">
    <property type="nucleotide sequence ID" value="XM_029264722.1"/>
</dbReference>
<accession>A0A8N4IDV2</accession>
<reference evidence="4" key="1">
    <citation type="submission" date="2025-08" db="UniProtKB">
        <authorList>
            <consortium name="RefSeq"/>
        </authorList>
    </citation>
    <scope>IDENTIFICATION</scope>
</reference>
<organism evidence="3 4">
    <name type="scientific">Elaeis guineensis var. tenera</name>
    <name type="common">Oil palm</name>
    <dbReference type="NCBI Taxonomy" id="51953"/>
    <lineage>
        <taxon>Eukaryota</taxon>
        <taxon>Viridiplantae</taxon>
        <taxon>Streptophyta</taxon>
        <taxon>Embryophyta</taxon>
        <taxon>Tracheophyta</taxon>
        <taxon>Spermatophyta</taxon>
        <taxon>Magnoliopsida</taxon>
        <taxon>Liliopsida</taxon>
        <taxon>Arecaceae</taxon>
        <taxon>Arecoideae</taxon>
        <taxon>Cocoseae</taxon>
        <taxon>Elaeidinae</taxon>
        <taxon>Elaeis</taxon>
    </lineage>
</organism>
<dbReference type="AlphaFoldDB" id="A0A8N4IDV2"/>
<dbReference type="InterPro" id="IPR011990">
    <property type="entry name" value="TPR-like_helical_dom_sf"/>
</dbReference>
<protein>
    <submittedName>
        <fullName evidence="4">Pentatricopeptide repeat-containing protein At1g09220, mitochondrial-like</fullName>
    </submittedName>
</protein>
<feature type="repeat" description="PPR" evidence="2">
    <location>
        <begin position="320"/>
        <end position="354"/>
    </location>
</feature>
<dbReference type="GO" id="GO:0003723">
    <property type="term" value="F:RNA binding"/>
    <property type="evidence" value="ECO:0007669"/>
    <property type="project" value="InterPro"/>
</dbReference>
<evidence type="ECO:0000256" key="1">
    <source>
        <dbReference type="ARBA" id="ARBA00022737"/>
    </source>
</evidence>
<dbReference type="RefSeq" id="XP_073114473.1">
    <property type="nucleotide sequence ID" value="XM_073258372.1"/>
</dbReference>
<dbReference type="PROSITE" id="PS51375">
    <property type="entry name" value="PPR"/>
    <property type="match status" value="5"/>
</dbReference>
<feature type="repeat" description="PPR" evidence="2">
    <location>
        <begin position="288"/>
        <end position="318"/>
    </location>
</feature>
<dbReference type="FunFam" id="1.25.40.10:FF:000348">
    <property type="entry name" value="Pentatricopeptide repeat-containing protein chloroplastic"/>
    <property type="match status" value="1"/>
</dbReference>
<dbReference type="FunFam" id="1.25.40.10:FF:001213">
    <property type="entry name" value="Pentatricopeptide repeat-containing protein, mitochondrial"/>
    <property type="match status" value="1"/>
</dbReference>
<keyword evidence="3" id="KW-1185">Reference proteome</keyword>
<feature type="repeat" description="PPR" evidence="2">
    <location>
        <begin position="155"/>
        <end position="189"/>
    </location>
</feature>
<name>A0A8N4IDV2_ELAGV</name>
<sequence length="502" mass="56514">MQLLTRSPFPLRTTSYDSSLSLVILHQKLSTLSHHLLPPHPTHEHALLSLLLKHQTRRHPSIQVHSQLLTTALHRYHINETGMRIWNNLIRNYSLGCYPQEAIHVYQQMQDICCSPFPTDTFTFAFLLKACANLSLANAGIQFHGLTIKKGFEFNVYTHTSLLNMYATCGCLVDARRAFDEMPERNSVAWNAMITGYANWGELSLARLLFEKMPVRNVISWTGLIDGYTRAHRPEEAFACFGQMMIQGTNPTEITVIAIVPAVSNFGALDIGESLHGYCEKTGICALDIRVENSLIDMYAKCGSIESSYKVFQEMHGRRNLVSWTSIISGFAMHGMANEAVRQFEEMGRADVKPNRVTFLSILNACSHGGLVEEGIRFFTGMVYEHGIEPEIKHFGCMIDMLGRAGRLAEAEEMIVGMPMQVNVIVWRTLLGCCSKHGDVEMGERVMRRILELEKGYGGDYVVLSNMLTEVGRFDDAERVRRLIDERNVKKVPGLSLVGGKH</sequence>
<proteinExistence type="predicted"/>
<dbReference type="Proteomes" id="UP000504607">
    <property type="component" value="Chromosome 5"/>
</dbReference>
<dbReference type="InterPro" id="IPR002885">
    <property type="entry name" value="PPR_rpt"/>
</dbReference>
<evidence type="ECO:0000313" key="4">
    <source>
        <dbReference type="RefSeq" id="XP_029120555.1"/>
    </source>
</evidence>
<dbReference type="Gene3D" id="1.25.40.10">
    <property type="entry name" value="Tetratricopeptide repeat domain"/>
    <property type="match status" value="3"/>
</dbReference>
<dbReference type="InterPro" id="IPR046848">
    <property type="entry name" value="E_motif"/>
</dbReference>
<dbReference type="OrthoDB" id="185373at2759"/>
<keyword evidence="1" id="KW-0677">Repeat</keyword>
<dbReference type="GeneID" id="114912591"/>
<feature type="repeat" description="PPR" evidence="2">
    <location>
        <begin position="217"/>
        <end position="251"/>
    </location>
</feature>
<evidence type="ECO:0000256" key="2">
    <source>
        <dbReference type="PROSITE-ProRule" id="PRU00708"/>
    </source>
</evidence>
<gene>
    <name evidence="4" type="primary">LOC114912591</name>
</gene>
<dbReference type="GO" id="GO:0009451">
    <property type="term" value="P:RNA modification"/>
    <property type="evidence" value="ECO:0007669"/>
    <property type="project" value="InterPro"/>
</dbReference>
<dbReference type="InterPro" id="IPR046960">
    <property type="entry name" value="PPR_At4g14850-like_plant"/>
</dbReference>
<evidence type="ECO:0000313" key="3">
    <source>
        <dbReference type="Proteomes" id="UP000504607"/>
    </source>
</evidence>
<dbReference type="PANTHER" id="PTHR47926">
    <property type="entry name" value="PENTATRICOPEPTIDE REPEAT-CONTAINING PROTEIN"/>
    <property type="match status" value="1"/>
</dbReference>
<dbReference type="KEGG" id="egu:114912591"/>
<dbReference type="Pfam" id="PF13041">
    <property type="entry name" value="PPR_2"/>
    <property type="match status" value="1"/>
</dbReference>
<dbReference type="Pfam" id="PF01535">
    <property type="entry name" value="PPR"/>
    <property type="match status" value="5"/>
</dbReference>
<dbReference type="RefSeq" id="XP_073114472.1">
    <property type="nucleotide sequence ID" value="XM_073258371.1"/>
</dbReference>
<dbReference type="PANTHER" id="PTHR47926:SF460">
    <property type="entry name" value="OS01G0815900 PROTEIN"/>
    <property type="match status" value="1"/>
</dbReference>